<geneLocation type="plasmid" evidence="1 2">
    <name>unnamed1</name>
</geneLocation>
<name>A0A2K9NJP5_9PROT</name>
<dbReference type="AlphaFoldDB" id="A0A2K9NJP5"/>
<sequence>MTITPLILIGHSNRVPSATITGGSWTGSRDLVKTRPTGTRLIATSNALSATKLTLTWARPQPIQMLAVVGHNGSRNGLMRWSAYEGATLRYQGAWLDLKAPVASTYALSWYDFGLFTGKPEDEFYARYPSQVFDYLPATIGADRIEVEFDDQTNAEALSVGFIAAMQVWQPSVAPDWPIAISPRTVSELEVTEGDVELGVEGAPVRETRLSFAHLPEADGIRLNRIQREAGETGELWLDIDPQAQGAMTNYDRAMLCRQVDPEGVTFSEFWRASGARLFREVF</sequence>
<keyword evidence="1" id="KW-0614">Plasmid</keyword>
<dbReference type="EMBL" id="CP025613">
    <property type="protein sequence ID" value="AUN33304.1"/>
    <property type="molecule type" value="Genomic_DNA"/>
</dbReference>
<organism evidence="1 2">
    <name type="scientific">Niveispirillum cyanobacteriorum</name>
    <dbReference type="NCBI Taxonomy" id="1612173"/>
    <lineage>
        <taxon>Bacteria</taxon>
        <taxon>Pseudomonadati</taxon>
        <taxon>Pseudomonadota</taxon>
        <taxon>Alphaproteobacteria</taxon>
        <taxon>Rhodospirillales</taxon>
        <taxon>Azospirillaceae</taxon>
        <taxon>Niveispirillum</taxon>
    </lineage>
</organism>
<dbReference type="KEGG" id="ncb:C0V82_23315"/>
<accession>A0A2K9NJP5</accession>
<reference evidence="1 2" key="1">
    <citation type="submission" date="2017-12" db="EMBL/GenBank/DDBJ databases">
        <title>Genomes of bacteria within cyanobacterial aggregates.</title>
        <authorList>
            <person name="Cai H."/>
        </authorList>
    </citation>
    <scope>NUCLEOTIDE SEQUENCE [LARGE SCALE GENOMIC DNA]</scope>
    <source>
        <strain evidence="1 2">TH16</strain>
        <plasmid evidence="1 2">unnamed1</plasmid>
    </source>
</reference>
<evidence type="ECO:0000313" key="2">
    <source>
        <dbReference type="Proteomes" id="UP000234752"/>
    </source>
</evidence>
<dbReference type="OrthoDB" id="9818491at2"/>
<keyword evidence="2" id="KW-1185">Reference proteome</keyword>
<evidence type="ECO:0000313" key="1">
    <source>
        <dbReference type="EMBL" id="AUN33304.1"/>
    </source>
</evidence>
<dbReference type="Proteomes" id="UP000234752">
    <property type="component" value="Plasmid unnamed1"/>
</dbReference>
<gene>
    <name evidence="1" type="ORF">C0V82_23315</name>
</gene>
<proteinExistence type="predicted"/>
<dbReference type="RefSeq" id="WP_102114820.1">
    <property type="nucleotide sequence ID" value="NZ_BMGN01000001.1"/>
</dbReference>
<protein>
    <submittedName>
        <fullName evidence="1">Uncharacterized protein</fullName>
    </submittedName>
</protein>